<dbReference type="Proteomes" id="UP000305398">
    <property type="component" value="Chromosome"/>
</dbReference>
<protein>
    <recommendedName>
        <fullName evidence="1">DAC domain-containing protein</fullName>
    </recommendedName>
</protein>
<evidence type="ECO:0000259" key="1">
    <source>
        <dbReference type="PROSITE" id="PS51794"/>
    </source>
</evidence>
<dbReference type="Pfam" id="PF21752">
    <property type="entry name" value="DACNG"/>
    <property type="match status" value="1"/>
</dbReference>
<dbReference type="SUPFAM" id="SSF143597">
    <property type="entry name" value="YojJ-like"/>
    <property type="match status" value="1"/>
</dbReference>
<dbReference type="Gene3D" id="3.40.1700.10">
    <property type="entry name" value="DNA integrity scanning protein, DisA, N-terminal domain"/>
    <property type="match status" value="1"/>
</dbReference>
<dbReference type="PROSITE" id="PS51794">
    <property type="entry name" value="DAC"/>
    <property type="match status" value="1"/>
</dbReference>
<dbReference type="InterPro" id="IPR003390">
    <property type="entry name" value="DNA_integrity_scan_DisA_N"/>
</dbReference>
<feature type="domain" description="DAC" evidence="1">
    <location>
        <begin position="341"/>
        <end position="483"/>
    </location>
</feature>
<dbReference type="EMBL" id="CP040896">
    <property type="protein sequence ID" value="QDA61701.1"/>
    <property type="molecule type" value="Genomic_DNA"/>
</dbReference>
<dbReference type="KEGG" id="hyj:FHG12_17065"/>
<evidence type="ECO:0000313" key="2">
    <source>
        <dbReference type="EMBL" id="QDA61701.1"/>
    </source>
</evidence>
<dbReference type="Pfam" id="PF02457">
    <property type="entry name" value="DAC"/>
    <property type="match status" value="1"/>
</dbReference>
<dbReference type="InterPro" id="IPR048554">
    <property type="entry name" value="DACNG"/>
</dbReference>
<dbReference type="InterPro" id="IPR048555">
    <property type="entry name" value="DACNH"/>
</dbReference>
<dbReference type="RefSeq" id="WP_139516875.1">
    <property type="nucleotide sequence ID" value="NZ_CP040896.1"/>
</dbReference>
<gene>
    <name evidence="2" type="ORF">FHG12_17065</name>
</gene>
<dbReference type="InterPro" id="IPR036888">
    <property type="entry name" value="DNA_integrity_DisA_N_sf"/>
</dbReference>
<name>A0A5B8A2R9_9BACT</name>
<reference evidence="2 3" key="1">
    <citation type="submission" date="2019-06" db="EMBL/GenBank/DDBJ databases">
        <authorList>
            <person name="Srinivasan S."/>
        </authorList>
    </citation>
    <scope>NUCLEOTIDE SEQUENCE [LARGE SCALE GENOMIC DNA]</scope>
    <source>
        <strain evidence="2 3">17J68-5</strain>
    </source>
</reference>
<dbReference type="Pfam" id="PF21750">
    <property type="entry name" value="DACNH"/>
    <property type="match status" value="1"/>
</dbReference>
<organism evidence="2 3">
    <name type="scientific">Hymenobacter jejuensis</name>
    <dbReference type="NCBI Taxonomy" id="2502781"/>
    <lineage>
        <taxon>Bacteria</taxon>
        <taxon>Pseudomonadati</taxon>
        <taxon>Bacteroidota</taxon>
        <taxon>Cytophagia</taxon>
        <taxon>Cytophagales</taxon>
        <taxon>Hymenobacteraceae</taxon>
        <taxon>Hymenobacter</taxon>
    </lineage>
</organism>
<proteinExistence type="predicted"/>
<dbReference type="OrthoDB" id="859517at2"/>
<sequence>MWEHQSLFRVTAQLFAEGVFNLLDRNLKPEVLLLGFASAKEGDEPMAVVVEPQKHRYSPADFADVKLRAAALEADGPREVVYHLHPGDHDRFEKLRWYELLRRATETTLREKAIERNEDRLTFCSLPVSVHGYLVLVVLQLSTETLSSYYHLPVVSGPRASSLLAAAVQEFLQDCARALRESDTDDEDHPVLDRDYNEVLRAAGRRFMLRVAAGTHGLYDACNGVAALRHEGDEGVGTMLVVRRHHPAVVPVLTLENPIPLRDHRSIRKLLELSEDRTSLITDATDVFGLGYLVEPDDPQYEPVFTVHFTKHYSWELSHDRNLMMKVVSNTPRLPQGTIDAENFARAVKRVFPSVDEAGISYLWQLTQKATSQTNGTILVISEGAAKEAVRLTRQSFRVSPRLMTPTVLRLVTNIDGAVLIEPSGVCYAIGVILDGLATEKGDSSRGSRYNSALRYVESSRYACLAVVVSEDGLIDLLPPVRK</sequence>
<accession>A0A5B8A2R9</accession>
<keyword evidence="3" id="KW-1185">Reference proteome</keyword>
<evidence type="ECO:0000313" key="3">
    <source>
        <dbReference type="Proteomes" id="UP000305398"/>
    </source>
</evidence>
<dbReference type="AlphaFoldDB" id="A0A5B8A2R9"/>